<sequence>MLLPFVHIHFTIPLVVHINLFLRAVALISPLLIPVDWFNSCSFHSDPTAAVSARNQTPQNRNWNTGFGKVLPAESLTEKELEPGWSRVEHLSLPSPTSFPLRLTSTFSTSLAASQLKRDNGS</sequence>
<evidence type="ECO:0000313" key="2">
    <source>
        <dbReference type="Proteomes" id="UP000772434"/>
    </source>
</evidence>
<accession>A0A9P5P5R1</accession>
<organism evidence="1 2">
    <name type="scientific">Rhodocollybia butyracea</name>
    <dbReference type="NCBI Taxonomy" id="206335"/>
    <lineage>
        <taxon>Eukaryota</taxon>
        <taxon>Fungi</taxon>
        <taxon>Dikarya</taxon>
        <taxon>Basidiomycota</taxon>
        <taxon>Agaricomycotina</taxon>
        <taxon>Agaricomycetes</taxon>
        <taxon>Agaricomycetidae</taxon>
        <taxon>Agaricales</taxon>
        <taxon>Marasmiineae</taxon>
        <taxon>Omphalotaceae</taxon>
        <taxon>Rhodocollybia</taxon>
    </lineage>
</organism>
<proteinExistence type="predicted"/>
<gene>
    <name evidence="1" type="ORF">BDP27DRAFT_1434070</name>
</gene>
<comment type="caution">
    <text evidence="1">The sequence shown here is derived from an EMBL/GenBank/DDBJ whole genome shotgun (WGS) entry which is preliminary data.</text>
</comment>
<evidence type="ECO:0000313" key="1">
    <source>
        <dbReference type="EMBL" id="KAF9049677.1"/>
    </source>
</evidence>
<dbReference type="Proteomes" id="UP000772434">
    <property type="component" value="Unassembled WGS sequence"/>
</dbReference>
<dbReference type="AlphaFoldDB" id="A0A9P5P5R1"/>
<keyword evidence="2" id="KW-1185">Reference proteome</keyword>
<dbReference type="EMBL" id="JADNRY010000470">
    <property type="protein sequence ID" value="KAF9049677.1"/>
    <property type="molecule type" value="Genomic_DNA"/>
</dbReference>
<protein>
    <submittedName>
        <fullName evidence="1">Uncharacterized protein</fullName>
    </submittedName>
</protein>
<name>A0A9P5P5R1_9AGAR</name>
<reference evidence="1" key="1">
    <citation type="submission" date="2020-11" db="EMBL/GenBank/DDBJ databases">
        <authorList>
            <consortium name="DOE Joint Genome Institute"/>
            <person name="Ahrendt S."/>
            <person name="Riley R."/>
            <person name="Andreopoulos W."/>
            <person name="Labutti K."/>
            <person name="Pangilinan J."/>
            <person name="Ruiz-Duenas F.J."/>
            <person name="Barrasa J.M."/>
            <person name="Sanchez-Garcia M."/>
            <person name="Camarero S."/>
            <person name="Miyauchi S."/>
            <person name="Serrano A."/>
            <person name="Linde D."/>
            <person name="Babiker R."/>
            <person name="Drula E."/>
            <person name="Ayuso-Fernandez I."/>
            <person name="Pacheco R."/>
            <person name="Padilla G."/>
            <person name="Ferreira P."/>
            <person name="Barriuso J."/>
            <person name="Kellner H."/>
            <person name="Castanera R."/>
            <person name="Alfaro M."/>
            <person name="Ramirez L."/>
            <person name="Pisabarro A.G."/>
            <person name="Kuo A."/>
            <person name="Tritt A."/>
            <person name="Lipzen A."/>
            <person name="He G."/>
            <person name="Yan M."/>
            <person name="Ng V."/>
            <person name="Cullen D."/>
            <person name="Martin F."/>
            <person name="Rosso M.-N."/>
            <person name="Henrissat B."/>
            <person name="Hibbett D."/>
            <person name="Martinez A.T."/>
            <person name="Grigoriev I.V."/>
        </authorList>
    </citation>
    <scope>NUCLEOTIDE SEQUENCE</scope>
    <source>
        <strain evidence="1">AH 40177</strain>
    </source>
</reference>